<keyword evidence="7" id="KW-0479">Metal-binding</keyword>
<evidence type="ECO:0000256" key="2">
    <source>
        <dbReference type="ARBA" id="ARBA00001946"/>
    </source>
</evidence>
<evidence type="ECO:0000256" key="1">
    <source>
        <dbReference type="ARBA" id="ARBA00001936"/>
    </source>
</evidence>
<dbReference type="InterPro" id="IPR050148">
    <property type="entry name" value="Terpene_synthase-like"/>
</dbReference>
<comment type="cofactor">
    <cofactor evidence="1">
        <name>Mn(2+)</name>
        <dbReference type="ChEBI" id="CHEBI:29035"/>
    </cofactor>
</comment>
<dbReference type="SMR" id="A0A1D6EFQ5"/>
<gene>
    <name evidence="10" type="ORF">ZEAMMB73_Zm00001d004484</name>
</gene>
<evidence type="ECO:0000256" key="7">
    <source>
        <dbReference type="ARBA" id="ARBA00022723"/>
    </source>
</evidence>
<evidence type="ECO:0000259" key="9">
    <source>
        <dbReference type="Pfam" id="PF03936"/>
    </source>
</evidence>
<dbReference type="PANTHER" id="PTHR31225">
    <property type="entry name" value="OS04G0344100 PROTEIN-RELATED"/>
    <property type="match status" value="1"/>
</dbReference>
<dbReference type="Gramene" id="Zm00001eb089110_T001">
    <property type="protein sequence ID" value="Zm00001eb089110_P001"/>
    <property type="gene ID" value="Zm00001eb089110"/>
</dbReference>
<comment type="cofactor">
    <cofactor evidence="2">
        <name>Mg(2+)</name>
        <dbReference type="ChEBI" id="CHEBI:18420"/>
    </cofactor>
</comment>
<sequence length="505" mass="57678">MAPSKVAAAVNGQKPMVPNIVQSSSTLPPVAGGDEEFAPSVWGDFFVTYAPPVSQASEQRMRERAERLKAQVRQAFDAASMDVAGLVTYVDTLERLGIDNHFRDLIGGALDRIRAEELPEHGGGLHIVALRFHLLRQHGIWVSTDVFDAFRDDASGFCSSLCSDDDPRGLLSLYNAAHMAVPGEVVLDDAIAFARGRLLDILRGSKVRSPVSEQITRALDIPLPRFTRRLETMHYIAEYEHEETHDGLLLELARLNFVLVRALHLRELKDLSLWWRDLYNTVKLPYARDRMVEIYFWTCGMLHEEEYSLARMFFAKTFGMVSLMDDTFDVHATLDECHKLKEAMQRWDESEVYILPEYLRMLYIQTLSNFREFEEILEPNKKYRMAYTKEAYKLCSQNYLKEAIWSSQKYQPSFKEHEELSIMTSGLPMLTILTLMGYGDEATPEAFEWVSSVPEMVRAGSQVTRFLNDLSSYKLGKHKKDMPSSVETYMVENGLTGDLKQVLPL</sequence>
<dbReference type="GO" id="GO:0000287">
    <property type="term" value="F:magnesium ion binding"/>
    <property type="evidence" value="ECO:0007669"/>
    <property type="project" value="InterPro"/>
</dbReference>
<organism evidence="10">
    <name type="scientific">Zea mays</name>
    <name type="common">Maize</name>
    <dbReference type="NCBI Taxonomy" id="4577"/>
    <lineage>
        <taxon>Eukaryota</taxon>
        <taxon>Viridiplantae</taxon>
        <taxon>Streptophyta</taxon>
        <taxon>Embryophyta</taxon>
        <taxon>Tracheophyta</taxon>
        <taxon>Spermatophyta</taxon>
        <taxon>Magnoliopsida</taxon>
        <taxon>Liliopsida</taxon>
        <taxon>Poales</taxon>
        <taxon>Poaceae</taxon>
        <taxon>PACMAD clade</taxon>
        <taxon>Panicoideae</taxon>
        <taxon>Andropogonodae</taxon>
        <taxon>Andropogoneae</taxon>
        <taxon>Tripsacinae</taxon>
        <taxon>Zea</taxon>
    </lineage>
</organism>
<dbReference type="GO" id="GO:0016102">
    <property type="term" value="P:diterpenoid biosynthetic process"/>
    <property type="evidence" value="ECO:0007669"/>
    <property type="project" value="InterPro"/>
</dbReference>
<keyword evidence="12" id="KW-1185">Reference proteome</keyword>
<comment type="subcellular location">
    <subcellularLocation>
        <location evidence="3">Cytoplasm</location>
    </subcellularLocation>
</comment>
<feature type="domain" description="Terpene synthase metal-binding" evidence="9">
    <location>
        <begin position="277"/>
        <end position="496"/>
    </location>
</feature>
<name>A0A1D6EFQ5_MAIZE</name>
<dbReference type="Pfam" id="PF01397">
    <property type="entry name" value="Terpene_synth"/>
    <property type="match status" value="1"/>
</dbReference>
<dbReference type="OMA" id="RWDANEV"/>
<dbReference type="SFLD" id="SFLDS00005">
    <property type="entry name" value="Isoprenoid_Synthase_Type_I"/>
    <property type="match status" value="1"/>
</dbReference>
<dbReference type="Pfam" id="PF03936">
    <property type="entry name" value="Terpene_synth_C"/>
    <property type="match status" value="1"/>
</dbReference>
<feature type="domain" description="Terpene synthase N-terminal" evidence="8">
    <location>
        <begin position="41"/>
        <end position="219"/>
    </location>
</feature>
<dbReference type="SUPFAM" id="SSF48576">
    <property type="entry name" value="Terpenoid synthases"/>
    <property type="match status" value="1"/>
</dbReference>
<evidence type="ECO:0000259" key="8">
    <source>
        <dbReference type="Pfam" id="PF01397"/>
    </source>
</evidence>
<comment type="subunit">
    <text evidence="5">Monomer.</text>
</comment>
<evidence type="ECO:0000313" key="11">
    <source>
        <dbReference type="EnsemblPlants" id="Zm00001eb089110_P001"/>
    </source>
</evidence>
<dbReference type="SUPFAM" id="SSF48239">
    <property type="entry name" value="Terpenoid cyclases/Protein prenyltransferases"/>
    <property type="match status" value="1"/>
</dbReference>
<protein>
    <submittedName>
        <fullName evidence="10">Alpha-humulene/(-)-(E)-beta-caryophyllene synthase</fullName>
    </submittedName>
</protein>
<dbReference type="AlphaFoldDB" id="A0A1D6EFQ5"/>
<dbReference type="SFLD" id="SFLDG01019">
    <property type="entry name" value="Terpene_Cyclase_Like_1_C_Termi"/>
    <property type="match status" value="1"/>
</dbReference>
<dbReference type="InterPro" id="IPR036965">
    <property type="entry name" value="Terpene_synth_N_sf"/>
</dbReference>
<dbReference type="Gene3D" id="1.10.600.10">
    <property type="entry name" value="Farnesyl Diphosphate Synthase"/>
    <property type="match status" value="1"/>
</dbReference>
<evidence type="ECO:0000313" key="10">
    <source>
        <dbReference type="EMBL" id="ONM19013.1"/>
    </source>
</evidence>
<dbReference type="PANTHER" id="PTHR31225:SF109">
    <property type="entry name" value="EUDESMANEDIOL SYNTHASE"/>
    <property type="match status" value="1"/>
</dbReference>
<dbReference type="GO" id="GO:0010333">
    <property type="term" value="F:terpene synthase activity"/>
    <property type="evidence" value="ECO:0000318"/>
    <property type="project" value="GO_Central"/>
</dbReference>
<dbReference type="InterPro" id="IPR005630">
    <property type="entry name" value="Terpene_synthase_metal-bd"/>
</dbReference>
<evidence type="ECO:0007829" key="13">
    <source>
        <dbReference type="PeptideAtlas" id="A0A1D6EFQ5"/>
    </source>
</evidence>
<reference evidence="11" key="3">
    <citation type="submission" date="2021-05" db="UniProtKB">
        <authorList>
            <consortium name="EnsemblPlants"/>
        </authorList>
    </citation>
    <scope>IDENTIFICATION</scope>
    <source>
        <strain evidence="11">cv. B73</strain>
    </source>
</reference>
<comment type="similarity">
    <text evidence="4">Belongs to the terpene synthase family.</text>
</comment>
<dbReference type="InterPro" id="IPR034741">
    <property type="entry name" value="Terpene_cyclase-like_1_C"/>
</dbReference>
<evidence type="ECO:0000313" key="12">
    <source>
        <dbReference type="Proteomes" id="UP000007305"/>
    </source>
</evidence>
<keyword evidence="13" id="KW-1267">Proteomics identification</keyword>
<dbReference type="FunFam" id="1.50.10.130:FF:000006">
    <property type="entry name" value="Terpene synthase 7"/>
    <property type="match status" value="1"/>
</dbReference>
<dbReference type="GO" id="GO:0005737">
    <property type="term" value="C:cytoplasm"/>
    <property type="evidence" value="ECO:0007669"/>
    <property type="project" value="UniProtKB-SubCell"/>
</dbReference>
<dbReference type="Gene3D" id="1.50.10.130">
    <property type="entry name" value="Terpene synthase, N-terminal domain"/>
    <property type="match status" value="1"/>
</dbReference>
<evidence type="ECO:0000256" key="5">
    <source>
        <dbReference type="ARBA" id="ARBA00011245"/>
    </source>
</evidence>
<dbReference type="EMBL" id="CM007648">
    <property type="protein sequence ID" value="ONM19013.1"/>
    <property type="molecule type" value="Genomic_DNA"/>
</dbReference>
<evidence type="ECO:0000256" key="6">
    <source>
        <dbReference type="ARBA" id="ARBA00022490"/>
    </source>
</evidence>
<evidence type="ECO:0000256" key="3">
    <source>
        <dbReference type="ARBA" id="ARBA00004496"/>
    </source>
</evidence>
<dbReference type="ExpressionAtlas" id="A0A1D6EFQ5">
    <property type="expression patterns" value="baseline and differential"/>
</dbReference>
<evidence type="ECO:0000256" key="4">
    <source>
        <dbReference type="ARBA" id="ARBA00006333"/>
    </source>
</evidence>
<proteinExistence type="evidence at protein level"/>
<dbReference type="eggNOG" id="ENOG502QUCN">
    <property type="taxonomic scope" value="Eukaryota"/>
</dbReference>
<dbReference type="FunCoup" id="A0A1D6EFQ5">
    <property type="interactions" value="275"/>
</dbReference>
<dbReference type="InterPro" id="IPR008949">
    <property type="entry name" value="Isoprenoid_synthase_dom_sf"/>
</dbReference>
<keyword evidence="6" id="KW-0963">Cytoplasm</keyword>
<reference evidence="11" key="2">
    <citation type="submission" date="2019-07" db="EMBL/GenBank/DDBJ databases">
        <authorList>
            <person name="Seetharam A."/>
            <person name="Woodhouse M."/>
            <person name="Cannon E."/>
        </authorList>
    </citation>
    <scope>NUCLEOTIDE SEQUENCE [LARGE SCALE GENOMIC DNA]</scope>
    <source>
        <strain evidence="11">cv. B73</strain>
    </source>
</reference>
<dbReference type="InterPro" id="IPR044814">
    <property type="entry name" value="Terpene_cyclase_plant_C1"/>
</dbReference>
<accession>A0A1D6EFQ5</accession>
<dbReference type="EnsemblPlants" id="Zm00001eb089110_T001">
    <property type="protein sequence ID" value="Zm00001eb089110_P001"/>
    <property type="gene ID" value="Zm00001eb089110"/>
</dbReference>
<dbReference type="InterPro" id="IPR001906">
    <property type="entry name" value="Terpene_synth_N"/>
</dbReference>
<dbReference type="InterPro" id="IPR008930">
    <property type="entry name" value="Terpenoid_cyclase/PrenylTrfase"/>
</dbReference>
<dbReference type="CDD" id="cd00684">
    <property type="entry name" value="Terpene_cyclase_plant_C1"/>
    <property type="match status" value="1"/>
</dbReference>
<dbReference type="PaxDb" id="4577-GRMZM2G319445_P01"/>
<reference evidence="10 12" key="1">
    <citation type="submission" date="2015-12" db="EMBL/GenBank/DDBJ databases">
        <title>Update maize B73 reference genome by single molecule sequencing technologies.</title>
        <authorList>
            <consortium name="Maize Genome Sequencing Project"/>
            <person name="Ware D."/>
        </authorList>
    </citation>
    <scope>NUCLEOTIDE SEQUENCE [LARGE SCALE GENOMIC DNA]</scope>
    <source>
        <strain evidence="12">cv. B73</strain>
        <tissue evidence="10">Seedling</tissue>
    </source>
</reference>
<dbReference type="Proteomes" id="UP000007305">
    <property type="component" value="Chromosome 2"/>
</dbReference>
<dbReference type="GO" id="GO:0046246">
    <property type="term" value="P:terpene biosynthetic process"/>
    <property type="evidence" value="ECO:0000318"/>
    <property type="project" value="GO_Central"/>
</dbReference>